<gene>
    <name evidence="2" type="ORF">AC578_3717</name>
</gene>
<reference evidence="2 3" key="1">
    <citation type="submission" date="2015-07" db="EMBL/GenBank/DDBJ databases">
        <title>Comparative genomics of the Sigatoka disease complex on banana suggests a link between parallel evolutionary changes in Pseudocercospora fijiensis and Pseudocercospora eumusae and increased virulence on the banana host.</title>
        <authorList>
            <person name="Chang T.-C."/>
            <person name="Salvucci A."/>
            <person name="Crous P.W."/>
            <person name="Stergiopoulos I."/>
        </authorList>
    </citation>
    <scope>NUCLEOTIDE SEQUENCE [LARGE SCALE GENOMIC DNA]</scope>
    <source>
        <strain evidence="2 3">CBS 114824</strain>
    </source>
</reference>
<keyword evidence="1" id="KW-0732">Signal</keyword>
<feature type="chain" id="PRO_5007806976" description="Pullulan synthetase" evidence="1">
    <location>
        <begin position="19"/>
        <end position="176"/>
    </location>
</feature>
<feature type="signal peptide" evidence="1">
    <location>
        <begin position="1"/>
        <end position="18"/>
    </location>
</feature>
<comment type="caution">
    <text evidence="2">The sequence shown here is derived from an EMBL/GenBank/DDBJ whole genome shotgun (WGS) entry which is preliminary data.</text>
</comment>
<dbReference type="EMBL" id="LFZN01000012">
    <property type="protein sequence ID" value="KXT05535.1"/>
    <property type="molecule type" value="Genomic_DNA"/>
</dbReference>
<keyword evidence="3" id="KW-1185">Reference proteome</keyword>
<organism evidence="2 3">
    <name type="scientific">Pseudocercospora eumusae</name>
    <dbReference type="NCBI Taxonomy" id="321146"/>
    <lineage>
        <taxon>Eukaryota</taxon>
        <taxon>Fungi</taxon>
        <taxon>Dikarya</taxon>
        <taxon>Ascomycota</taxon>
        <taxon>Pezizomycotina</taxon>
        <taxon>Dothideomycetes</taxon>
        <taxon>Dothideomycetidae</taxon>
        <taxon>Mycosphaerellales</taxon>
        <taxon>Mycosphaerellaceae</taxon>
        <taxon>Pseudocercospora</taxon>
    </lineage>
</organism>
<dbReference type="AlphaFoldDB" id="A0A139HSS1"/>
<evidence type="ECO:0000256" key="1">
    <source>
        <dbReference type="SAM" id="SignalP"/>
    </source>
</evidence>
<name>A0A139HSS1_9PEZI</name>
<sequence>MRASTLTFAAFSAALTTALPRAQQNLTNFLLVTTTSCEPASNSSLLPNVNATSLFEPDNTGDELYQLRLILPGYNSLPRFNLSDSTLHTDAYGPVGFKEYEYNSTKVEVGHTLNFDPTPEGSGNVALKDGFLLTVNGDAEGWTVCEGDLDQAVIFWKGNGTTCEKRYIQAVTTAPY</sequence>
<dbReference type="Proteomes" id="UP000070133">
    <property type="component" value="Unassembled WGS sequence"/>
</dbReference>
<dbReference type="OrthoDB" id="5317242at2759"/>
<evidence type="ECO:0008006" key="4">
    <source>
        <dbReference type="Google" id="ProtNLM"/>
    </source>
</evidence>
<evidence type="ECO:0000313" key="3">
    <source>
        <dbReference type="Proteomes" id="UP000070133"/>
    </source>
</evidence>
<accession>A0A139HSS1</accession>
<evidence type="ECO:0000313" key="2">
    <source>
        <dbReference type="EMBL" id="KXT05535.1"/>
    </source>
</evidence>
<proteinExistence type="predicted"/>
<protein>
    <recommendedName>
        <fullName evidence="4">Pullulan synthetase</fullName>
    </recommendedName>
</protein>